<dbReference type="PIRSF" id="PIRSF016578">
    <property type="entry name" value="HsaA"/>
    <property type="match status" value="1"/>
</dbReference>
<dbReference type="Pfam" id="PF08028">
    <property type="entry name" value="Acyl-CoA_dh_2"/>
    <property type="match status" value="1"/>
</dbReference>
<proteinExistence type="predicted"/>
<feature type="domain" description="Acyl-CoA dehydrogenase C-terminal" evidence="2">
    <location>
        <begin position="216"/>
        <end position="346"/>
    </location>
</feature>
<dbReference type="OrthoDB" id="7316074at2"/>
<gene>
    <name evidence="3" type="ORF">C7C56_000040</name>
</gene>
<dbReference type="InterPro" id="IPR009100">
    <property type="entry name" value="AcylCoA_DH/oxidase_NM_dom_sf"/>
</dbReference>
<name>A0A2U2I7S7_9BURK</name>
<dbReference type="Proteomes" id="UP000241421">
    <property type="component" value="Unassembled WGS sequence"/>
</dbReference>
<dbReference type="InterPro" id="IPR046373">
    <property type="entry name" value="Acyl-CoA_Oxase/DH_mid-dom_sf"/>
</dbReference>
<protein>
    <submittedName>
        <fullName evidence="3">Acyl-CoA dehydrogenase</fullName>
    </submittedName>
</protein>
<dbReference type="GO" id="GO:0050660">
    <property type="term" value="F:flavin adenine dinucleotide binding"/>
    <property type="evidence" value="ECO:0007669"/>
    <property type="project" value="InterPro"/>
</dbReference>
<reference evidence="3 4" key="1">
    <citation type="submission" date="2018-04" db="EMBL/GenBank/DDBJ databases">
        <title>Massilia violaceinigra sp. nov., a novel purple-pigmented bacterium isolated from Tianshan glacier, Xinjiang, China.</title>
        <authorList>
            <person name="Wang H."/>
        </authorList>
    </citation>
    <scope>NUCLEOTIDE SEQUENCE [LARGE SCALE GENOMIC DNA]</scope>
    <source>
        <strain evidence="3 4">B448-2</strain>
    </source>
</reference>
<comment type="caution">
    <text evidence="3">The sequence shown here is derived from an EMBL/GenBank/DDBJ whole genome shotgun (WGS) entry which is preliminary data.</text>
</comment>
<dbReference type="SUPFAM" id="SSF56645">
    <property type="entry name" value="Acyl-CoA dehydrogenase NM domain-like"/>
    <property type="match status" value="1"/>
</dbReference>
<evidence type="ECO:0000256" key="1">
    <source>
        <dbReference type="ARBA" id="ARBA00023002"/>
    </source>
</evidence>
<dbReference type="InterPro" id="IPR013107">
    <property type="entry name" value="Acyl-CoA_DH_C"/>
</dbReference>
<dbReference type="GO" id="GO:0016627">
    <property type="term" value="F:oxidoreductase activity, acting on the CH-CH group of donors"/>
    <property type="evidence" value="ECO:0007669"/>
    <property type="project" value="InterPro"/>
</dbReference>
<dbReference type="SUPFAM" id="SSF47203">
    <property type="entry name" value="Acyl-CoA dehydrogenase C-terminal domain-like"/>
    <property type="match status" value="1"/>
</dbReference>
<evidence type="ECO:0000259" key="2">
    <source>
        <dbReference type="Pfam" id="PF08028"/>
    </source>
</evidence>
<dbReference type="Gene3D" id="2.40.110.10">
    <property type="entry name" value="Butyryl-CoA Dehydrogenase, subunit A, domain 2"/>
    <property type="match status" value="1"/>
</dbReference>
<keyword evidence="1" id="KW-0560">Oxidoreductase</keyword>
<evidence type="ECO:0000313" key="3">
    <source>
        <dbReference type="EMBL" id="PWF55788.1"/>
    </source>
</evidence>
<dbReference type="Gene3D" id="1.20.140.10">
    <property type="entry name" value="Butyryl-CoA Dehydrogenase, subunit A, domain 3"/>
    <property type="match status" value="1"/>
</dbReference>
<dbReference type="EMBL" id="PXWF02000001">
    <property type="protein sequence ID" value="PWF55788.1"/>
    <property type="molecule type" value="Genomic_DNA"/>
</dbReference>
<sequence length="352" mass="36992">MAHAAPSDEAGALAPALQTLLHERGWLAMLAPVAAGGAELALPAAVRLEEAIASADGGTGWTVTLCAGAAWFAGFLVPDLAREIIGTPGLCVGGSGAPTGHAEREGDGYRLGGQWDIATGAPLATHYTFNAMLREGGRPLLDPQGGPRIRAFIVPAQSVRMQPTWHSIGLRATASHSFSIDGVWVGARHGFDIAPEHATAPGPLYRFPFVTLAFVTLAANVAGMAKHFLGLAGPLIAGRRHPLAGRMLGEIPEVVWVVRQAGHDLAAARAHFYLLLDAMWERVCRDAAPDVGQAHALHAASLALVEAGRIAVDTLYPFCGLHAADGRSDINRVWRDLHTATQHAMLLPLQAP</sequence>
<dbReference type="Gene3D" id="1.10.540.10">
    <property type="entry name" value="Acyl-CoA dehydrogenase/oxidase, N-terminal domain"/>
    <property type="match status" value="1"/>
</dbReference>
<dbReference type="InterPro" id="IPR037069">
    <property type="entry name" value="AcylCoA_DH/ox_N_sf"/>
</dbReference>
<dbReference type="InterPro" id="IPR036250">
    <property type="entry name" value="AcylCo_DH-like_C"/>
</dbReference>
<keyword evidence="4" id="KW-1185">Reference proteome</keyword>
<organism evidence="3 4">
    <name type="scientific">Massilia glaciei</name>
    <dbReference type="NCBI Taxonomy" id="1524097"/>
    <lineage>
        <taxon>Bacteria</taxon>
        <taxon>Pseudomonadati</taxon>
        <taxon>Pseudomonadota</taxon>
        <taxon>Betaproteobacteria</taxon>
        <taxon>Burkholderiales</taxon>
        <taxon>Oxalobacteraceae</taxon>
        <taxon>Telluria group</taxon>
        <taxon>Massilia</taxon>
    </lineage>
</organism>
<accession>A0A2U2I7S7</accession>
<dbReference type="AlphaFoldDB" id="A0A2U2I7S7"/>
<evidence type="ECO:0000313" key="4">
    <source>
        <dbReference type="Proteomes" id="UP000241421"/>
    </source>
</evidence>